<evidence type="ECO:0000313" key="2">
    <source>
        <dbReference type="Proteomes" id="UP000073492"/>
    </source>
</evidence>
<proteinExistence type="predicted"/>
<organism evidence="1 2">
    <name type="scientific">Pseudocercospora musae</name>
    <dbReference type="NCBI Taxonomy" id="113226"/>
    <lineage>
        <taxon>Eukaryota</taxon>
        <taxon>Fungi</taxon>
        <taxon>Dikarya</taxon>
        <taxon>Ascomycota</taxon>
        <taxon>Pezizomycotina</taxon>
        <taxon>Dothideomycetes</taxon>
        <taxon>Dothideomycetidae</taxon>
        <taxon>Mycosphaerellales</taxon>
        <taxon>Mycosphaerellaceae</taxon>
        <taxon>Pseudocercospora</taxon>
    </lineage>
</organism>
<accession>A0A139HZS5</accession>
<gene>
    <name evidence="1" type="ORF">AC579_1115</name>
</gene>
<dbReference type="EMBL" id="LFZO01000505">
    <property type="protein sequence ID" value="KXT07991.1"/>
    <property type="molecule type" value="Genomic_DNA"/>
</dbReference>
<name>A0A139HZS5_9PEZI</name>
<keyword evidence="2" id="KW-1185">Reference proteome</keyword>
<comment type="caution">
    <text evidence="1">The sequence shown here is derived from an EMBL/GenBank/DDBJ whole genome shotgun (WGS) entry which is preliminary data.</text>
</comment>
<protein>
    <submittedName>
        <fullName evidence="1">Uncharacterized protein</fullName>
    </submittedName>
</protein>
<reference evidence="1 2" key="1">
    <citation type="submission" date="2015-07" db="EMBL/GenBank/DDBJ databases">
        <title>Comparative genomics of the Sigatoka disease complex on banana suggests a link between parallel evolutionary changes in Pseudocercospora fijiensis and Pseudocercospora eumusae and increased virulence on the banana host.</title>
        <authorList>
            <person name="Chang T.-C."/>
            <person name="Salvucci A."/>
            <person name="Crous P.W."/>
            <person name="Stergiopoulos I."/>
        </authorList>
    </citation>
    <scope>NUCLEOTIDE SEQUENCE [LARGE SCALE GENOMIC DNA]</scope>
    <source>
        <strain evidence="1 2">CBS 116634</strain>
    </source>
</reference>
<sequence length="169" mass="19331">MAISIGIWDAFARGEDAGPHRVRVSVLSTVKDLVKCRVGEAQLDRCEDFKELFPNAAHPPQSQYSQICQTLRILLRDTYHNFRECTTIEGEAFDKLNNIRFEMGMDGETAEVKLVIQGYEGVLGNGFPKGPALFTIRHMLPQVEGLGQRTVKYQPHPFQYQIFRHHSRR</sequence>
<dbReference type="AlphaFoldDB" id="A0A139HZS5"/>
<dbReference type="Proteomes" id="UP000073492">
    <property type="component" value="Unassembled WGS sequence"/>
</dbReference>
<evidence type="ECO:0000313" key="1">
    <source>
        <dbReference type="EMBL" id="KXT07991.1"/>
    </source>
</evidence>